<evidence type="ECO:0000313" key="1">
    <source>
        <dbReference type="EMBL" id="NMG01821.1"/>
    </source>
</evidence>
<organism evidence="1 2">
    <name type="scientific">Azoarcus taiwanensis</name>
    <dbReference type="NCBI Taxonomy" id="666964"/>
    <lineage>
        <taxon>Bacteria</taxon>
        <taxon>Pseudomonadati</taxon>
        <taxon>Pseudomonadota</taxon>
        <taxon>Betaproteobacteria</taxon>
        <taxon>Rhodocyclales</taxon>
        <taxon>Zoogloeaceae</taxon>
        <taxon>Azoarcus</taxon>
    </lineage>
</organism>
<name>A0A972J7K9_9RHOO</name>
<dbReference type="Proteomes" id="UP000599523">
    <property type="component" value="Unassembled WGS sequence"/>
</dbReference>
<keyword evidence="2" id="KW-1185">Reference proteome</keyword>
<reference evidence="1" key="1">
    <citation type="submission" date="2019-12" db="EMBL/GenBank/DDBJ databases">
        <title>Comparative genomics gives insights into the taxonomy of the Azoarcus-Aromatoleum group and reveals separate origins of nif in the plant-associated Azoarcus and non-plant-associated Aromatoleum sub-groups.</title>
        <authorList>
            <person name="Lafos M."/>
            <person name="Maluk M."/>
            <person name="Batista M."/>
            <person name="Junghare M."/>
            <person name="Carmona M."/>
            <person name="Faoro H."/>
            <person name="Cruz L.M."/>
            <person name="Battistoni F."/>
            <person name="De Souza E."/>
            <person name="Pedrosa F."/>
            <person name="Chen W.-M."/>
            <person name="Poole P.S."/>
            <person name="Dixon R.A."/>
            <person name="James E.K."/>
        </authorList>
    </citation>
    <scope>NUCLEOTIDE SEQUENCE</scope>
    <source>
        <strain evidence="1">NSC3</strain>
    </source>
</reference>
<dbReference type="RefSeq" id="WP_168986614.1">
    <property type="nucleotide sequence ID" value="NZ_CAWPHM010000319.1"/>
</dbReference>
<proteinExistence type="predicted"/>
<gene>
    <name evidence="1" type="ORF">GPA21_02375</name>
</gene>
<sequence length="46" mass="5401">MNILLTFDVEIWRNGIEFHRSLNASRTVSVIATTIRHGEQVLRRLH</sequence>
<dbReference type="EMBL" id="WTVM01000008">
    <property type="protein sequence ID" value="NMG01821.1"/>
    <property type="molecule type" value="Genomic_DNA"/>
</dbReference>
<comment type="caution">
    <text evidence="1">The sequence shown here is derived from an EMBL/GenBank/DDBJ whole genome shotgun (WGS) entry which is preliminary data.</text>
</comment>
<dbReference type="AlphaFoldDB" id="A0A972J7K9"/>
<protein>
    <submittedName>
        <fullName evidence="1">Uncharacterized protein</fullName>
    </submittedName>
</protein>
<evidence type="ECO:0000313" key="2">
    <source>
        <dbReference type="Proteomes" id="UP000599523"/>
    </source>
</evidence>
<accession>A0A972J7K9</accession>